<reference evidence="3" key="1">
    <citation type="journal article" date="2014" name="Genome Announc.">
        <title>Full-genome sequence of the plant growth-promoting bacterium Pseudomonas protegens CHA0.</title>
        <authorList>
            <person name="Jousset A."/>
            <person name="Schuldes J."/>
            <person name="Keel C."/>
            <person name="Maurhofer M."/>
            <person name="Daniel R."/>
            <person name="Scheu S."/>
            <person name="Thuermer A."/>
        </authorList>
    </citation>
    <scope>NUCLEOTIDE SEQUENCE [LARGE SCALE GENOMIC DNA]</scope>
    <source>
        <strain evidence="3">DSM 19095 / LMG 27888 / CFBP 6595 / CHA0</strain>
    </source>
</reference>
<dbReference type="PROSITE" id="PS51318">
    <property type="entry name" value="TAT"/>
    <property type="match status" value="1"/>
</dbReference>
<evidence type="ECO:0000313" key="2">
    <source>
        <dbReference type="EMBL" id="AGL82139.1"/>
    </source>
</evidence>
<keyword evidence="1" id="KW-0732">Signal</keyword>
<dbReference type="HOGENOM" id="CLU_026974_8_0_6"/>
<dbReference type="RefSeq" id="WP_015633809.1">
    <property type="nucleotide sequence ID" value="NC_021237.1"/>
</dbReference>
<dbReference type="PANTHER" id="PTHR30222">
    <property type="entry name" value="SPERMIDINE/PUTRESCINE-BINDING PERIPLASMIC PROTEIN"/>
    <property type="match status" value="1"/>
</dbReference>
<dbReference type="PANTHER" id="PTHR30222:SF2">
    <property type="entry name" value="ABC TRANSPORTER SUBSTRATE-BINDING PROTEIN"/>
    <property type="match status" value="1"/>
</dbReference>
<organism evidence="2 3">
    <name type="scientific">Pseudomonas protegens (strain DSM 19095 / LMG 27888 / CFBP 6595 / CHA0)</name>
    <dbReference type="NCBI Taxonomy" id="1124983"/>
    <lineage>
        <taxon>Bacteria</taxon>
        <taxon>Pseudomonadati</taxon>
        <taxon>Pseudomonadota</taxon>
        <taxon>Gammaproteobacteria</taxon>
        <taxon>Pseudomonadales</taxon>
        <taxon>Pseudomonadaceae</taxon>
        <taxon>Pseudomonas</taxon>
    </lineage>
</organism>
<dbReference type="Proteomes" id="UP000013940">
    <property type="component" value="Chromosome"/>
</dbReference>
<dbReference type="Pfam" id="PF13416">
    <property type="entry name" value="SBP_bac_8"/>
    <property type="match status" value="1"/>
</dbReference>
<dbReference type="EMBL" id="CP003190">
    <property type="protein sequence ID" value="AGL82139.1"/>
    <property type="molecule type" value="Genomic_DNA"/>
</dbReference>
<gene>
    <name evidence="2" type="ORF">PFLCHA0_c03390</name>
</gene>
<protein>
    <submittedName>
        <fullName evidence="2">Polyamine ABC transporter, periplasmic polyamine-binding protein</fullName>
    </submittedName>
</protein>
<dbReference type="eggNOG" id="COG0687">
    <property type="taxonomic scope" value="Bacteria"/>
</dbReference>
<dbReference type="KEGG" id="pprc:PFLCHA0_c03390"/>
<dbReference type="SUPFAM" id="SSF53850">
    <property type="entry name" value="Periplasmic binding protein-like II"/>
    <property type="match status" value="1"/>
</dbReference>
<dbReference type="InterPro" id="IPR006059">
    <property type="entry name" value="SBP"/>
</dbReference>
<evidence type="ECO:0000256" key="1">
    <source>
        <dbReference type="ARBA" id="ARBA00022729"/>
    </source>
</evidence>
<name>A0A2C9EEX0_PSEPH</name>
<dbReference type="GeneID" id="57473321"/>
<dbReference type="Gene3D" id="3.40.190.10">
    <property type="entry name" value="Periplasmic binding protein-like II"/>
    <property type="match status" value="2"/>
</dbReference>
<accession>A0A2C9EEX0</accession>
<proteinExistence type="predicted"/>
<dbReference type="InterPro" id="IPR006311">
    <property type="entry name" value="TAT_signal"/>
</dbReference>
<dbReference type="CDD" id="cd13589">
    <property type="entry name" value="PBP2_polyamine_RpCGA009"/>
    <property type="match status" value="1"/>
</dbReference>
<evidence type="ECO:0000313" key="3">
    <source>
        <dbReference type="Proteomes" id="UP000013940"/>
    </source>
</evidence>
<dbReference type="AlphaFoldDB" id="A0A2C9EEX0"/>
<sequence length="370" mass="40799">MSQHHQRDCIEILIEKARGGQVSRRTFLQAMGLLAAVPLALRSGISWAADKPLVVVNWGGDALNAFRSAWTDSFTKSTGIPVRIDGAGPTEGAIRSQLASGRPSWDVVDVDSYSAMTLGRDKVLQPLDYSVVQRDLVAPSLSHEHGIAGYLFSYVIAWDSQKFGDNGPKDWADFWNVEKFPGKRTLYKWMNGMLEAALLADGVAAEQLYPLDVPRALRKIDELKPHVLSFWGSGAESQQLMIEGEASMGAIWHTRATLLHEDSGGRIKWGFDHAFLNASSWGVLKDNPAGTAPAMQFIQHALQPAGQLKLFEALGNGPSNAATQQLMSAEQREINCASEANMKKQIFLDTQWYADHYSSTLEQYLTHLSK</sequence>